<dbReference type="InterPro" id="IPR056884">
    <property type="entry name" value="NPHP3-like_N"/>
</dbReference>
<dbReference type="Pfam" id="PF24883">
    <property type="entry name" value="NPHP3_N"/>
    <property type="match status" value="1"/>
</dbReference>
<evidence type="ECO:0000256" key="1">
    <source>
        <dbReference type="ARBA" id="ARBA00022737"/>
    </source>
</evidence>
<keyword evidence="1" id="KW-0677">Repeat</keyword>
<reference evidence="4" key="1">
    <citation type="submission" date="2014-04" db="EMBL/GenBank/DDBJ databases">
        <title>Evolutionary Origins and Diversification of the Mycorrhizal Mutualists.</title>
        <authorList>
            <consortium name="DOE Joint Genome Institute"/>
            <consortium name="Mycorrhizal Genomics Consortium"/>
            <person name="Kohler A."/>
            <person name="Kuo A."/>
            <person name="Nagy L.G."/>
            <person name="Floudas D."/>
            <person name="Copeland A."/>
            <person name="Barry K.W."/>
            <person name="Cichocki N."/>
            <person name="Veneault-Fourrey C."/>
            <person name="LaButti K."/>
            <person name="Lindquist E.A."/>
            <person name="Lipzen A."/>
            <person name="Lundell T."/>
            <person name="Morin E."/>
            <person name="Murat C."/>
            <person name="Riley R."/>
            <person name="Ohm R."/>
            <person name="Sun H."/>
            <person name="Tunlid A."/>
            <person name="Henrissat B."/>
            <person name="Grigoriev I.V."/>
            <person name="Hibbett D.S."/>
            <person name="Martin F."/>
        </authorList>
    </citation>
    <scope>NUCLEOTIDE SEQUENCE [LARGE SCALE GENOMIC DNA]</scope>
    <source>
        <strain evidence="4">FD-334 SS-4</strain>
    </source>
</reference>
<keyword evidence="4" id="KW-1185">Reference proteome</keyword>
<feature type="non-terminal residue" evidence="3">
    <location>
        <position position="54"/>
    </location>
</feature>
<organism evidence="3 4">
    <name type="scientific">Hypholoma sublateritium (strain FD-334 SS-4)</name>
    <dbReference type="NCBI Taxonomy" id="945553"/>
    <lineage>
        <taxon>Eukaryota</taxon>
        <taxon>Fungi</taxon>
        <taxon>Dikarya</taxon>
        <taxon>Basidiomycota</taxon>
        <taxon>Agaricomycotina</taxon>
        <taxon>Agaricomycetes</taxon>
        <taxon>Agaricomycetidae</taxon>
        <taxon>Agaricales</taxon>
        <taxon>Agaricineae</taxon>
        <taxon>Strophariaceae</taxon>
        <taxon>Hypholoma</taxon>
    </lineage>
</organism>
<proteinExistence type="predicted"/>
<dbReference type="Proteomes" id="UP000054270">
    <property type="component" value="Unassembled WGS sequence"/>
</dbReference>
<sequence>IVEKINKWLAPPDSSRNQNEAFGKFQPGTCSWFLENVQYTQWRNTPGLLWIKGK</sequence>
<dbReference type="OMA" id="PGLLWIK"/>
<accession>A0A0D2MZC9</accession>
<feature type="domain" description="Nephrocystin 3-like N-terminal" evidence="2">
    <location>
        <begin position="28"/>
        <end position="54"/>
    </location>
</feature>
<dbReference type="STRING" id="945553.A0A0D2MZC9"/>
<evidence type="ECO:0000313" key="4">
    <source>
        <dbReference type="Proteomes" id="UP000054270"/>
    </source>
</evidence>
<gene>
    <name evidence="3" type="ORF">HYPSUDRAFT_115838</name>
</gene>
<dbReference type="EMBL" id="KN817519">
    <property type="protein sequence ID" value="KJA29498.1"/>
    <property type="molecule type" value="Genomic_DNA"/>
</dbReference>
<dbReference type="AlphaFoldDB" id="A0A0D2MZC9"/>
<feature type="non-terminal residue" evidence="3">
    <location>
        <position position="1"/>
    </location>
</feature>
<dbReference type="OrthoDB" id="3001565at2759"/>
<protein>
    <recommendedName>
        <fullName evidence="2">Nephrocystin 3-like N-terminal domain-containing protein</fullName>
    </recommendedName>
</protein>
<evidence type="ECO:0000259" key="2">
    <source>
        <dbReference type="Pfam" id="PF24883"/>
    </source>
</evidence>
<name>A0A0D2MZC9_HYPSF</name>
<evidence type="ECO:0000313" key="3">
    <source>
        <dbReference type="EMBL" id="KJA29498.1"/>
    </source>
</evidence>